<protein>
    <submittedName>
        <fullName evidence="2">Parallel beta-helix repeat</fullName>
    </submittedName>
</protein>
<dbReference type="AlphaFoldDB" id="A9KMN7"/>
<name>A9KMN7_LACP7</name>
<evidence type="ECO:0000313" key="3">
    <source>
        <dbReference type="Proteomes" id="UP000000370"/>
    </source>
</evidence>
<dbReference type="Gene3D" id="2.160.20.10">
    <property type="entry name" value="Single-stranded right-handed beta-helix, Pectin lyase-like"/>
    <property type="match status" value="1"/>
</dbReference>
<dbReference type="OrthoDB" id="1814103at2"/>
<gene>
    <name evidence="2" type="ordered locus">Cphy_1104</name>
</gene>
<reference evidence="3" key="1">
    <citation type="submission" date="2007-11" db="EMBL/GenBank/DDBJ databases">
        <title>Complete genome sequence of Clostridium phytofermentans ISDg.</title>
        <authorList>
            <person name="Leschine S.B."/>
            <person name="Warnick T.A."/>
            <person name="Blanchard J.L."/>
            <person name="Schnell D.J."/>
            <person name="Petit E.L."/>
            <person name="LaTouf W.G."/>
            <person name="Copeland A."/>
            <person name="Lucas S."/>
            <person name="Lapidus A."/>
            <person name="Barry K."/>
            <person name="Glavina del Rio T."/>
            <person name="Dalin E."/>
            <person name="Tice H."/>
            <person name="Pitluck S."/>
            <person name="Kiss H."/>
            <person name="Brettin T."/>
            <person name="Bruce D."/>
            <person name="Detter J.C."/>
            <person name="Han C."/>
            <person name="Kuske C."/>
            <person name="Schmutz J."/>
            <person name="Larimer F."/>
            <person name="Land M."/>
            <person name="Hauser L."/>
            <person name="Kyrpides N."/>
            <person name="Kim E.A."/>
            <person name="Richardson P."/>
        </authorList>
    </citation>
    <scope>NUCLEOTIDE SEQUENCE [LARGE SCALE GENOMIC DNA]</scope>
    <source>
        <strain evidence="3">ATCC 700394 / DSM 18823 / ISDg</strain>
    </source>
</reference>
<dbReference type="HOGENOM" id="CLU_509690_0_0_9"/>
<dbReference type="Pfam" id="PF13229">
    <property type="entry name" value="Beta_helix"/>
    <property type="match status" value="1"/>
</dbReference>
<dbReference type="KEGG" id="cpy:Cphy_1104"/>
<organism evidence="2 3">
    <name type="scientific">Lachnoclostridium phytofermentans (strain ATCC 700394 / DSM 18823 / ISDg)</name>
    <name type="common">Clostridium phytofermentans</name>
    <dbReference type="NCBI Taxonomy" id="357809"/>
    <lineage>
        <taxon>Bacteria</taxon>
        <taxon>Bacillati</taxon>
        <taxon>Bacillota</taxon>
        <taxon>Clostridia</taxon>
        <taxon>Lachnospirales</taxon>
        <taxon>Lachnospiraceae</taxon>
    </lineage>
</organism>
<dbReference type="EMBL" id="CP000885">
    <property type="protein sequence ID" value="ABX41482.1"/>
    <property type="molecule type" value="Genomic_DNA"/>
</dbReference>
<dbReference type="InterPro" id="IPR039448">
    <property type="entry name" value="Beta_helix"/>
</dbReference>
<dbReference type="InterPro" id="IPR012334">
    <property type="entry name" value="Pectin_lyas_fold"/>
</dbReference>
<sequence length="534" mass="59542" precursor="true">MKYLRYLKYERMVMNMNYKVKLGTLVTSLVLSGYITTIPVAHATSYKISPPLITTSRFITSNVGSHEVSVRQGQNKIDLDVSVTKNATASEIQQLLDYNKNNVYNLTIRIPYGTYVLDQELRIYSNTTIIVSTGAKLMKNHQRGAMIANDMSKDNGGYSTTENITIDGGIWDSSMIAGYNKGTESFRFIHATNVTVKNATIRNVPDKSHLITFAGVKNGTIENCILFGYNGETLKEAIQLDIVHDNIIVPSMQSSSILYDDLPCDTIVIKDNLIYNFPRGIGSHTSVQGVFHTNITIENNRLHDISEAAIKVYNYTNTNIKNNIIDRAGVGILVYTTIANEEMNYLPALPSTKKQPLPKNYRIVIEGNTIKNMRQYLEGSTLTWGDGIRVIGSKARPLSNVSIRKNKLTKTARYGIFVEYSPNCYIGSNYITDTYRYAICVHNSNSGNLYWNQISKAGAKNSYYGGIGVSYTQNLKIYSNKINVTAKNGIYLNSTTRNCNVTWNKITGVAAAQAIYADTKDGHTVKNNTPKVKK</sequence>
<evidence type="ECO:0000313" key="2">
    <source>
        <dbReference type="EMBL" id="ABX41482.1"/>
    </source>
</evidence>
<keyword evidence="3" id="KW-1185">Reference proteome</keyword>
<feature type="domain" description="Right handed beta helix" evidence="1">
    <location>
        <begin position="363"/>
        <end position="529"/>
    </location>
</feature>
<dbReference type="Proteomes" id="UP000000370">
    <property type="component" value="Chromosome"/>
</dbReference>
<dbReference type="InterPro" id="IPR006626">
    <property type="entry name" value="PbH1"/>
</dbReference>
<dbReference type="SMART" id="SM00710">
    <property type="entry name" value="PbH1"/>
    <property type="match status" value="8"/>
</dbReference>
<dbReference type="eggNOG" id="COG5434">
    <property type="taxonomic scope" value="Bacteria"/>
</dbReference>
<proteinExistence type="predicted"/>
<dbReference type="SUPFAM" id="SSF51126">
    <property type="entry name" value="Pectin lyase-like"/>
    <property type="match status" value="2"/>
</dbReference>
<accession>A9KMN7</accession>
<evidence type="ECO:0000259" key="1">
    <source>
        <dbReference type="Pfam" id="PF13229"/>
    </source>
</evidence>
<dbReference type="InterPro" id="IPR011050">
    <property type="entry name" value="Pectin_lyase_fold/virulence"/>
</dbReference>